<protein>
    <submittedName>
        <fullName evidence="1">Uncharacterized protein</fullName>
    </submittedName>
</protein>
<evidence type="ECO:0000313" key="2">
    <source>
        <dbReference type="Proteomes" id="UP000198287"/>
    </source>
</evidence>
<comment type="caution">
    <text evidence="1">The sequence shown here is derived from an EMBL/GenBank/DDBJ whole genome shotgun (WGS) entry which is preliminary data.</text>
</comment>
<dbReference type="Gene3D" id="3.15.10.30">
    <property type="entry name" value="Haemolymph juvenile hormone binding protein"/>
    <property type="match status" value="1"/>
</dbReference>
<reference evidence="1 2" key="1">
    <citation type="submission" date="2015-12" db="EMBL/GenBank/DDBJ databases">
        <title>The genome of Folsomia candida.</title>
        <authorList>
            <person name="Faddeeva A."/>
            <person name="Derks M.F."/>
            <person name="Anvar Y."/>
            <person name="Smit S."/>
            <person name="Van Straalen N."/>
            <person name="Roelofs D."/>
        </authorList>
    </citation>
    <scope>NUCLEOTIDE SEQUENCE [LARGE SCALE GENOMIC DNA]</scope>
    <source>
        <strain evidence="1 2">VU population</strain>
        <tissue evidence="1">Whole body</tissue>
    </source>
</reference>
<evidence type="ECO:0000313" key="1">
    <source>
        <dbReference type="EMBL" id="OXA39619.1"/>
    </source>
</evidence>
<dbReference type="AlphaFoldDB" id="A0A226D319"/>
<accession>A0A226D319</accession>
<proteinExistence type="predicted"/>
<dbReference type="EMBL" id="LNIX01000038">
    <property type="protein sequence ID" value="OXA39619.1"/>
    <property type="molecule type" value="Genomic_DNA"/>
</dbReference>
<name>A0A226D319_FOLCA</name>
<gene>
    <name evidence="1" type="ORF">Fcan01_25672</name>
</gene>
<keyword evidence="2" id="KW-1185">Reference proteome</keyword>
<dbReference type="InterPro" id="IPR038606">
    <property type="entry name" value="To_sf"/>
</dbReference>
<sequence length="245" mass="27960">MKKMECFVSIIDTELIKVLFKRSEYVNQVFFQLLFANLDASLLGNPIPDPMKFDNFTYNHQSIFQAGESNTYDPLLFGYVNSVLSVDANVETYQANIHLTIPQVHLTGMYDLWLDQSSPWGIGDRYRGNGAYAHTFTNVELWLNLTVGEGGRPIATDIGTSLRFNSCRLWAENFTHNGIFWDETKWEVQSGIFKQEFDSPEKAGAREILLTEGARSYFNILWGILKVDRDQALQILIELGTILNP</sequence>
<dbReference type="Proteomes" id="UP000198287">
    <property type="component" value="Unassembled WGS sequence"/>
</dbReference>
<organism evidence="1 2">
    <name type="scientific">Folsomia candida</name>
    <name type="common">Springtail</name>
    <dbReference type="NCBI Taxonomy" id="158441"/>
    <lineage>
        <taxon>Eukaryota</taxon>
        <taxon>Metazoa</taxon>
        <taxon>Ecdysozoa</taxon>
        <taxon>Arthropoda</taxon>
        <taxon>Hexapoda</taxon>
        <taxon>Collembola</taxon>
        <taxon>Entomobryomorpha</taxon>
        <taxon>Isotomoidea</taxon>
        <taxon>Isotomidae</taxon>
        <taxon>Proisotominae</taxon>
        <taxon>Folsomia</taxon>
    </lineage>
</organism>